<comment type="caution">
    <text evidence="1">The sequence shown here is derived from an EMBL/GenBank/DDBJ whole genome shotgun (WGS) entry which is preliminary data.</text>
</comment>
<dbReference type="Proteomes" id="UP001060085">
    <property type="component" value="Linkage Group LG02"/>
</dbReference>
<evidence type="ECO:0000313" key="2">
    <source>
        <dbReference type="Proteomes" id="UP001060085"/>
    </source>
</evidence>
<keyword evidence="2" id="KW-1185">Reference proteome</keyword>
<evidence type="ECO:0000313" key="1">
    <source>
        <dbReference type="EMBL" id="KAI5675551.1"/>
    </source>
</evidence>
<sequence>MRFWTKSVTHFGVETTNQAESEHSILKLWLSTFHGDLDTVFLNIDSLIEGQIVDIKALLEFSRTKEKFNAKISLILRIVSNKISHLALKKIWFEISRTGEIIDNPKNNCRHYMRISHDLPCSCELITRYVDVLPVQLDDIEMFWKTLEIGRCQPSARQHDMDSEMCSLTDLLHK</sequence>
<proteinExistence type="predicted"/>
<protein>
    <submittedName>
        <fullName evidence="1">Uncharacterized protein</fullName>
    </submittedName>
</protein>
<reference evidence="2" key="1">
    <citation type="journal article" date="2023" name="Nat. Plants">
        <title>Single-cell RNA sequencing provides a high-resolution roadmap for understanding the multicellular compartmentation of specialized metabolism.</title>
        <authorList>
            <person name="Sun S."/>
            <person name="Shen X."/>
            <person name="Li Y."/>
            <person name="Li Y."/>
            <person name="Wang S."/>
            <person name="Li R."/>
            <person name="Zhang H."/>
            <person name="Shen G."/>
            <person name="Guo B."/>
            <person name="Wei J."/>
            <person name="Xu J."/>
            <person name="St-Pierre B."/>
            <person name="Chen S."/>
            <person name="Sun C."/>
        </authorList>
    </citation>
    <scope>NUCLEOTIDE SEQUENCE [LARGE SCALE GENOMIC DNA]</scope>
</reference>
<organism evidence="1 2">
    <name type="scientific">Catharanthus roseus</name>
    <name type="common">Madagascar periwinkle</name>
    <name type="synonym">Vinca rosea</name>
    <dbReference type="NCBI Taxonomy" id="4058"/>
    <lineage>
        <taxon>Eukaryota</taxon>
        <taxon>Viridiplantae</taxon>
        <taxon>Streptophyta</taxon>
        <taxon>Embryophyta</taxon>
        <taxon>Tracheophyta</taxon>
        <taxon>Spermatophyta</taxon>
        <taxon>Magnoliopsida</taxon>
        <taxon>eudicotyledons</taxon>
        <taxon>Gunneridae</taxon>
        <taxon>Pentapetalae</taxon>
        <taxon>asterids</taxon>
        <taxon>lamiids</taxon>
        <taxon>Gentianales</taxon>
        <taxon>Apocynaceae</taxon>
        <taxon>Rauvolfioideae</taxon>
        <taxon>Vinceae</taxon>
        <taxon>Catharanthinae</taxon>
        <taxon>Catharanthus</taxon>
    </lineage>
</organism>
<name>A0ACC0BSH5_CATRO</name>
<accession>A0ACC0BSH5</accession>
<gene>
    <name evidence="1" type="ORF">M9H77_06501</name>
</gene>
<dbReference type="EMBL" id="CM044702">
    <property type="protein sequence ID" value="KAI5675551.1"/>
    <property type="molecule type" value="Genomic_DNA"/>
</dbReference>